<gene>
    <name evidence="2" type="ORF">H920_04092</name>
</gene>
<accession>A0A091DVK2</accession>
<reference evidence="2 3" key="1">
    <citation type="submission" date="2013-11" db="EMBL/GenBank/DDBJ databases">
        <title>The Damaraland mole rat (Fukomys damarensis) genome and evolution of African mole rats.</title>
        <authorList>
            <person name="Gladyshev V.N."/>
            <person name="Fang X."/>
        </authorList>
    </citation>
    <scope>NUCLEOTIDE SEQUENCE [LARGE SCALE GENOMIC DNA]</scope>
    <source>
        <tissue evidence="2">Liver</tissue>
    </source>
</reference>
<feature type="region of interest" description="Disordered" evidence="1">
    <location>
        <begin position="100"/>
        <end position="121"/>
    </location>
</feature>
<dbReference type="Proteomes" id="UP000028990">
    <property type="component" value="Unassembled WGS sequence"/>
</dbReference>
<evidence type="ECO:0000313" key="2">
    <source>
        <dbReference type="EMBL" id="KFO34513.1"/>
    </source>
</evidence>
<keyword evidence="3" id="KW-1185">Reference proteome</keyword>
<evidence type="ECO:0000256" key="1">
    <source>
        <dbReference type="SAM" id="MobiDB-lite"/>
    </source>
</evidence>
<dbReference type="EMBL" id="KN121943">
    <property type="protein sequence ID" value="KFO34513.1"/>
    <property type="molecule type" value="Genomic_DNA"/>
</dbReference>
<name>A0A091DVK2_FUKDA</name>
<evidence type="ECO:0000313" key="3">
    <source>
        <dbReference type="Proteomes" id="UP000028990"/>
    </source>
</evidence>
<sequence length="121" mass="13136">METTKGQPAGRLDPSPRDRLTALKAVTNFGAPVEVFDSEEADVFQGKLDETTGLLSTRSPPNRTRLLGPSCREMHLDEQVTNNLTEPAQQVTPGDIVSVNGDKTQWGSQFLPPSRGTTSQI</sequence>
<dbReference type="AlphaFoldDB" id="A0A091DVK2"/>
<protein>
    <submittedName>
        <fullName evidence="2">Bromodomain-containing protein 7</fullName>
    </submittedName>
</protein>
<proteinExistence type="predicted"/>
<organism evidence="2 3">
    <name type="scientific">Fukomys damarensis</name>
    <name type="common">Damaraland mole rat</name>
    <name type="synonym">Cryptomys damarensis</name>
    <dbReference type="NCBI Taxonomy" id="885580"/>
    <lineage>
        <taxon>Eukaryota</taxon>
        <taxon>Metazoa</taxon>
        <taxon>Chordata</taxon>
        <taxon>Craniata</taxon>
        <taxon>Vertebrata</taxon>
        <taxon>Euteleostomi</taxon>
        <taxon>Mammalia</taxon>
        <taxon>Eutheria</taxon>
        <taxon>Euarchontoglires</taxon>
        <taxon>Glires</taxon>
        <taxon>Rodentia</taxon>
        <taxon>Hystricomorpha</taxon>
        <taxon>Bathyergidae</taxon>
        <taxon>Fukomys</taxon>
    </lineage>
</organism>